<accession>A0A5B8MSZ3</accession>
<evidence type="ECO:0000313" key="4">
    <source>
        <dbReference type="EMBL" id="QDZ23898.1"/>
    </source>
</evidence>
<dbReference type="PANTHER" id="PTHR45831:SF2">
    <property type="entry name" value="LD24721P"/>
    <property type="match status" value="1"/>
</dbReference>
<dbReference type="Gene3D" id="1.25.40.10">
    <property type="entry name" value="Tetratricopeptide repeat domain"/>
    <property type="match status" value="2"/>
</dbReference>
<dbReference type="GO" id="GO:0016020">
    <property type="term" value="C:membrane"/>
    <property type="evidence" value="ECO:0007669"/>
    <property type="project" value="TreeGrafter"/>
</dbReference>
<dbReference type="SMART" id="SM00028">
    <property type="entry name" value="TPR"/>
    <property type="match status" value="6"/>
</dbReference>
<dbReference type="InterPro" id="IPR047150">
    <property type="entry name" value="SGT"/>
</dbReference>
<proteinExistence type="predicted"/>
<dbReference type="STRING" id="1764295.A0A5B8MSZ3"/>
<dbReference type="PANTHER" id="PTHR45831">
    <property type="entry name" value="LD24721P"/>
    <property type="match status" value="1"/>
</dbReference>
<sequence length="272" mass="31007">MEGGLEEGQRKKAQVLKERGNSFYVRHQFRQAIEWYTKALDANPVAYDVWTNRASTYAALRMWEEGLADAREAVRINPNWVKGHWRAGVCLVNMNQHKEAKEAFECGLRMSPHSEQIKQELRAVEEHLKTLPTSAEEAKRQGNAHFKEGNFEKAIKLYKESISLLLQDSSKEEQSMRAALLINTAECYRQVGEYEQVVETCDRAIGTGILADNRNLKVKAHLRRGLALEKLERFNKAREDFRVALELEPTNHIASTGLIRCAKANRLVGGSQ</sequence>
<dbReference type="InterPro" id="IPR019734">
    <property type="entry name" value="TPR_rpt"/>
</dbReference>
<dbReference type="GO" id="GO:0060090">
    <property type="term" value="F:molecular adaptor activity"/>
    <property type="evidence" value="ECO:0007669"/>
    <property type="project" value="TreeGrafter"/>
</dbReference>
<evidence type="ECO:0000256" key="3">
    <source>
        <dbReference type="PROSITE-ProRule" id="PRU00339"/>
    </source>
</evidence>
<gene>
    <name evidence="4" type="ORF">A3770_11p64160</name>
</gene>
<keyword evidence="2 3" id="KW-0802">TPR repeat</keyword>
<dbReference type="OrthoDB" id="2423701at2759"/>
<dbReference type="Proteomes" id="UP000316726">
    <property type="component" value="Chromosome 11"/>
</dbReference>
<dbReference type="Pfam" id="PF13181">
    <property type="entry name" value="TPR_8"/>
    <property type="match status" value="1"/>
</dbReference>
<dbReference type="PROSITE" id="PS50005">
    <property type="entry name" value="TPR"/>
    <property type="match status" value="3"/>
</dbReference>
<dbReference type="InterPro" id="IPR011990">
    <property type="entry name" value="TPR-like_helical_dom_sf"/>
</dbReference>
<dbReference type="SUPFAM" id="SSF48452">
    <property type="entry name" value="TPR-like"/>
    <property type="match status" value="2"/>
</dbReference>
<name>A0A5B8MSZ3_9CHLO</name>
<protein>
    <submittedName>
        <fullName evidence="4">Uncharacterized protein</fullName>
    </submittedName>
</protein>
<dbReference type="AlphaFoldDB" id="A0A5B8MSZ3"/>
<reference evidence="4 5" key="1">
    <citation type="submission" date="2018-07" db="EMBL/GenBank/DDBJ databases">
        <title>The complete nuclear genome of the prasinophyte Chloropicon primus (CCMP1205).</title>
        <authorList>
            <person name="Pombert J.-F."/>
            <person name="Otis C."/>
            <person name="Turmel M."/>
            <person name="Lemieux C."/>
        </authorList>
    </citation>
    <scope>NUCLEOTIDE SEQUENCE [LARGE SCALE GENOMIC DNA]</scope>
    <source>
        <strain evidence="4 5">CCMP1205</strain>
    </source>
</reference>
<dbReference type="GO" id="GO:0072380">
    <property type="term" value="C:TRC complex"/>
    <property type="evidence" value="ECO:0007669"/>
    <property type="project" value="TreeGrafter"/>
</dbReference>
<evidence type="ECO:0000256" key="1">
    <source>
        <dbReference type="ARBA" id="ARBA00022737"/>
    </source>
</evidence>
<dbReference type="InterPro" id="IPR013105">
    <property type="entry name" value="TPR_2"/>
</dbReference>
<feature type="repeat" description="TPR" evidence="3">
    <location>
        <begin position="218"/>
        <end position="251"/>
    </location>
</feature>
<dbReference type="Pfam" id="PF07719">
    <property type="entry name" value="TPR_2"/>
    <property type="match status" value="2"/>
</dbReference>
<dbReference type="Pfam" id="PF13432">
    <property type="entry name" value="TPR_16"/>
    <property type="match status" value="1"/>
</dbReference>
<keyword evidence="1" id="KW-0677">Repeat</keyword>
<feature type="repeat" description="TPR" evidence="3">
    <location>
        <begin position="13"/>
        <end position="46"/>
    </location>
</feature>
<feature type="repeat" description="TPR" evidence="3">
    <location>
        <begin position="135"/>
        <end position="168"/>
    </location>
</feature>
<dbReference type="GO" id="GO:0006620">
    <property type="term" value="P:post-translational protein targeting to endoplasmic reticulum membrane"/>
    <property type="evidence" value="ECO:0007669"/>
    <property type="project" value="TreeGrafter"/>
</dbReference>
<evidence type="ECO:0000313" key="5">
    <source>
        <dbReference type="Proteomes" id="UP000316726"/>
    </source>
</evidence>
<keyword evidence="5" id="KW-1185">Reference proteome</keyword>
<evidence type="ECO:0000256" key="2">
    <source>
        <dbReference type="ARBA" id="ARBA00022803"/>
    </source>
</evidence>
<organism evidence="4 5">
    <name type="scientific">Chloropicon primus</name>
    <dbReference type="NCBI Taxonomy" id="1764295"/>
    <lineage>
        <taxon>Eukaryota</taxon>
        <taxon>Viridiplantae</taxon>
        <taxon>Chlorophyta</taxon>
        <taxon>Chloropicophyceae</taxon>
        <taxon>Chloropicales</taxon>
        <taxon>Chloropicaceae</taxon>
        <taxon>Chloropicon</taxon>
    </lineage>
</organism>
<dbReference type="EMBL" id="CP031044">
    <property type="protein sequence ID" value="QDZ23898.1"/>
    <property type="molecule type" value="Genomic_DNA"/>
</dbReference>